<dbReference type="EMBL" id="REGN01002405">
    <property type="protein sequence ID" value="RNA28337.1"/>
    <property type="molecule type" value="Genomic_DNA"/>
</dbReference>
<organism evidence="2 3">
    <name type="scientific">Brachionus plicatilis</name>
    <name type="common">Marine rotifer</name>
    <name type="synonym">Brachionus muelleri</name>
    <dbReference type="NCBI Taxonomy" id="10195"/>
    <lineage>
        <taxon>Eukaryota</taxon>
        <taxon>Metazoa</taxon>
        <taxon>Spiralia</taxon>
        <taxon>Gnathifera</taxon>
        <taxon>Rotifera</taxon>
        <taxon>Eurotatoria</taxon>
        <taxon>Monogononta</taxon>
        <taxon>Pseudotrocha</taxon>
        <taxon>Ploima</taxon>
        <taxon>Brachionidae</taxon>
        <taxon>Brachionus</taxon>
    </lineage>
</organism>
<dbReference type="GO" id="GO:0030145">
    <property type="term" value="F:manganese ion binding"/>
    <property type="evidence" value="ECO:0007669"/>
    <property type="project" value="TreeGrafter"/>
</dbReference>
<dbReference type="SUPFAM" id="SSF56300">
    <property type="entry name" value="Metallo-dependent phosphatases"/>
    <property type="match status" value="1"/>
</dbReference>
<dbReference type="Gene3D" id="3.60.21.10">
    <property type="match status" value="1"/>
</dbReference>
<gene>
    <name evidence="2" type="ORF">BpHYR1_047653</name>
</gene>
<reference evidence="2 3" key="1">
    <citation type="journal article" date="2018" name="Sci. Rep.">
        <title>Genomic signatures of local adaptation to the degree of environmental predictability in rotifers.</title>
        <authorList>
            <person name="Franch-Gras L."/>
            <person name="Hahn C."/>
            <person name="Garcia-Roger E.M."/>
            <person name="Carmona M.J."/>
            <person name="Serra M."/>
            <person name="Gomez A."/>
        </authorList>
    </citation>
    <scope>NUCLEOTIDE SEQUENCE [LARGE SCALE GENOMIC DNA]</scope>
    <source>
        <strain evidence="2">HYR1</strain>
    </source>
</reference>
<proteinExistence type="predicted"/>
<dbReference type="STRING" id="10195.A0A3M7RYD2"/>
<dbReference type="InterPro" id="IPR004843">
    <property type="entry name" value="Calcineurin-like_PHP"/>
</dbReference>
<dbReference type="PANTHER" id="PTHR16509:SF1">
    <property type="entry name" value="MANGANESE-DEPENDENT ADP-RIBOSE_CDP-ALCOHOL DIPHOSPHATASE"/>
    <property type="match status" value="1"/>
</dbReference>
<name>A0A3M7RYD2_BRAPC</name>
<dbReference type="GO" id="GO:0008663">
    <property type="term" value="F:2',3'-cyclic-nucleotide 2'-phosphodiesterase activity"/>
    <property type="evidence" value="ECO:0007669"/>
    <property type="project" value="TreeGrafter"/>
</dbReference>
<dbReference type="AlphaFoldDB" id="A0A3M7RYD2"/>
<comment type="caution">
    <text evidence="2">The sequence shown here is derived from an EMBL/GenBank/DDBJ whole genome shotgun (WGS) entry which is preliminary data.</text>
</comment>
<feature type="domain" description="Calcineurin-like phosphoesterase" evidence="1">
    <location>
        <begin position="14"/>
        <end position="270"/>
    </location>
</feature>
<evidence type="ECO:0000313" key="3">
    <source>
        <dbReference type="Proteomes" id="UP000276133"/>
    </source>
</evidence>
<protein>
    <submittedName>
        <fullName evidence="2">Manganese-dependent ADP-ribose CDP-alcohol diphosphatase</fullName>
    </submittedName>
</protein>
<evidence type="ECO:0000313" key="2">
    <source>
        <dbReference type="EMBL" id="RNA28337.1"/>
    </source>
</evidence>
<dbReference type="Proteomes" id="UP000276133">
    <property type="component" value="Unassembled WGS sequence"/>
</dbReference>
<keyword evidence="3" id="KW-1185">Reference proteome</keyword>
<dbReference type="GO" id="GO:0047734">
    <property type="term" value="F:CDP-glycerol diphosphatase activity"/>
    <property type="evidence" value="ECO:0007669"/>
    <property type="project" value="TreeGrafter"/>
</dbReference>
<dbReference type="GO" id="GO:0047631">
    <property type="term" value="F:ADP-ribose diphosphatase activity"/>
    <property type="evidence" value="ECO:0007669"/>
    <property type="project" value="TreeGrafter"/>
</dbReference>
<accession>A0A3M7RYD2</accession>
<dbReference type="InterPro" id="IPR029052">
    <property type="entry name" value="Metallo-depent_PP-like"/>
</dbReference>
<sequence>MPQDCDPSLVACFGILADVQYADVDDVVKYGRCRYYRGSIQNLQQALQHWQNEPKFSFILQLGDLIDGFRTQNANITDECLEKVLNTFVNNGFPLHQVLNIWGNHELFAFKRSTIAHSVLNTSRMLKQNLDKPSNFYFFDVTDRLRLICLDEYEHSVLGYHEQEAIFVESNKLINDKLLLRLEATDDAHKKYLERFKNWNGGVSDDQLGWLSKQLEYCNNSNKKVLLAGHIPLRAETSDSCAVWNSESILDLIWSYDNLVVAYLAGHYHAGGYFLDKKNIHHLTLNGMLESPVDSNNAFVTVYIYNDRIFFKNQIEERSFSVSY</sequence>
<evidence type="ECO:0000259" key="1">
    <source>
        <dbReference type="Pfam" id="PF00149"/>
    </source>
</evidence>
<dbReference type="PANTHER" id="PTHR16509">
    <property type="match status" value="1"/>
</dbReference>
<dbReference type="Pfam" id="PF00149">
    <property type="entry name" value="Metallophos"/>
    <property type="match status" value="1"/>
</dbReference>
<dbReference type="OrthoDB" id="9675250at2759"/>